<evidence type="ECO:0000313" key="1">
    <source>
        <dbReference type="EMBL" id="MDF9407684.1"/>
    </source>
</evidence>
<accession>A0A9X4H7D9</accession>
<name>A0A9X4H7D9_9FIRM</name>
<sequence>MVEMHHMELLAKTIRLLGVDPRSRVLRNNQEIYWNAAYVYYGYSVCDKLAADIASKWAAIVAYRDHQQRIGAPYIKELLERSIRDEYHHIVYLMRLCRNTASSDNITLKY</sequence>
<protein>
    <recommendedName>
        <fullName evidence="3">Ferritin-like domain-containing protein</fullName>
    </recommendedName>
</protein>
<dbReference type="SUPFAM" id="SSF47240">
    <property type="entry name" value="Ferritin-like"/>
    <property type="match status" value="1"/>
</dbReference>
<dbReference type="Proteomes" id="UP001154312">
    <property type="component" value="Unassembled WGS sequence"/>
</dbReference>
<dbReference type="InterPro" id="IPR009078">
    <property type="entry name" value="Ferritin-like_SF"/>
</dbReference>
<keyword evidence="2" id="KW-1185">Reference proteome</keyword>
<comment type="caution">
    <text evidence="1">The sequence shown here is derived from an EMBL/GenBank/DDBJ whole genome shotgun (WGS) entry which is preliminary data.</text>
</comment>
<dbReference type="Gene3D" id="1.20.1260.10">
    <property type="match status" value="1"/>
</dbReference>
<gene>
    <name evidence="1" type="ORF">L7E55_04810</name>
</gene>
<dbReference type="InterPro" id="IPR012347">
    <property type="entry name" value="Ferritin-like"/>
</dbReference>
<dbReference type="RefSeq" id="WP_277442920.1">
    <property type="nucleotide sequence ID" value="NZ_JAKOAV010000006.1"/>
</dbReference>
<dbReference type="AlphaFoldDB" id="A0A9X4H7D9"/>
<organism evidence="1 2">
    <name type="scientific">Pelotomaculum isophthalicicum JI</name>
    <dbReference type="NCBI Taxonomy" id="947010"/>
    <lineage>
        <taxon>Bacteria</taxon>
        <taxon>Bacillati</taxon>
        <taxon>Bacillota</taxon>
        <taxon>Clostridia</taxon>
        <taxon>Eubacteriales</taxon>
        <taxon>Desulfotomaculaceae</taxon>
        <taxon>Pelotomaculum</taxon>
    </lineage>
</organism>
<reference evidence="1" key="1">
    <citation type="submission" date="2022-02" db="EMBL/GenBank/DDBJ databases">
        <authorList>
            <person name="Leng L."/>
        </authorList>
    </citation>
    <scope>NUCLEOTIDE SEQUENCE</scope>
    <source>
        <strain evidence="1">JI</strain>
    </source>
</reference>
<evidence type="ECO:0008006" key="3">
    <source>
        <dbReference type="Google" id="ProtNLM"/>
    </source>
</evidence>
<proteinExistence type="predicted"/>
<evidence type="ECO:0000313" key="2">
    <source>
        <dbReference type="Proteomes" id="UP001154312"/>
    </source>
</evidence>
<dbReference type="EMBL" id="JAKOAV010000006">
    <property type="protein sequence ID" value="MDF9407684.1"/>
    <property type="molecule type" value="Genomic_DNA"/>
</dbReference>